<evidence type="ECO:0000259" key="3">
    <source>
        <dbReference type="SMART" id="SM00062"/>
    </source>
</evidence>
<protein>
    <submittedName>
        <fullName evidence="4">Putative amino acid ABC transporter, periplasmic amino acid-binding protein</fullName>
    </submittedName>
</protein>
<feature type="chain" id="PRO_5003329768" evidence="2">
    <location>
        <begin position="22"/>
        <end position="273"/>
    </location>
</feature>
<dbReference type="SUPFAM" id="SSF53850">
    <property type="entry name" value="Periplasmic binding protein-like II"/>
    <property type="match status" value="1"/>
</dbReference>
<reference evidence="5" key="1">
    <citation type="submission" date="2009-12" db="EMBL/GenBank/DDBJ databases">
        <title>Complete sequence of Treponema primitia strain ZAS-2.</title>
        <authorList>
            <person name="Tetu S.G."/>
            <person name="Matson E."/>
            <person name="Ren Q."/>
            <person name="Seshadri R."/>
            <person name="Elbourne L."/>
            <person name="Hassan K.A."/>
            <person name="Durkin A."/>
            <person name="Radune D."/>
            <person name="Mohamoud Y."/>
            <person name="Shay R."/>
            <person name="Jin S."/>
            <person name="Zhang X."/>
            <person name="Lucey K."/>
            <person name="Ballor N.R."/>
            <person name="Ottesen E."/>
            <person name="Rosenthal R."/>
            <person name="Allen A."/>
            <person name="Leadbetter J.R."/>
            <person name="Paulsen I.T."/>
        </authorList>
    </citation>
    <scope>NUCLEOTIDE SEQUENCE [LARGE SCALE GENOMIC DNA]</scope>
    <source>
        <strain evidence="5">ATCC BAA-887 / DSM 12427 / ZAS-2</strain>
    </source>
</reference>
<dbReference type="STRING" id="545694.TREPR_0722"/>
<dbReference type="RefSeq" id="WP_015709311.1">
    <property type="nucleotide sequence ID" value="NC_015578.1"/>
</dbReference>
<evidence type="ECO:0000313" key="5">
    <source>
        <dbReference type="Proteomes" id="UP000009223"/>
    </source>
</evidence>
<dbReference type="PROSITE" id="PS51257">
    <property type="entry name" value="PROKAR_LIPOPROTEIN"/>
    <property type="match status" value="1"/>
</dbReference>
<dbReference type="AlphaFoldDB" id="F5YJG4"/>
<reference evidence="4 5" key="2">
    <citation type="journal article" date="2011" name="ISME J.">
        <title>RNA-seq reveals cooperative metabolic interactions between two termite-gut spirochete species in co-culture.</title>
        <authorList>
            <person name="Rosenthal A.Z."/>
            <person name="Matson E.G."/>
            <person name="Eldar A."/>
            <person name="Leadbetter J.R."/>
        </authorList>
    </citation>
    <scope>NUCLEOTIDE SEQUENCE [LARGE SCALE GENOMIC DNA]</scope>
    <source>
        <strain evidence="5">ATCC BAA-887 / DSM 12427 / ZAS-2</strain>
    </source>
</reference>
<dbReference type="Gene3D" id="3.40.190.10">
    <property type="entry name" value="Periplasmic binding protein-like II"/>
    <property type="match status" value="2"/>
</dbReference>
<dbReference type="PANTHER" id="PTHR35936:SF17">
    <property type="entry name" value="ARGININE-BINDING EXTRACELLULAR PROTEIN ARTP"/>
    <property type="match status" value="1"/>
</dbReference>
<dbReference type="HOGENOM" id="CLU_019602_18_2_12"/>
<dbReference type="InterPro" id="IPR001638">
    <property type="entry name" value="Solute-binding_3/MltF_N"/>
</dbReference>
<dbReference type="Proteomes" id="UP000009223">
    <property type="component" value="Chromosome"/>
</dbReference>
<accession>F5YJG4</accession>
<sequence length="273" mass="29681">MKMKKVVTVACGALMCLMVLAGCQKKTLTGLERIKQKGTLVLATESTYPPFQYFIVENGKTINAGLDVDILKAFTQSIGVQFMTNEMAFDSIIPAVQAGTADIGGTFTPTDERALVIDFTANYYHSEHNIIIRKGEYNLYPTAESFLGKRLGAQKGSVQENVIKEIGIQDGLSLPKVTALIQELVNKNIDGIVMDFSVADTYGAAYPDLIEKSAVRIPGANNGIAFVVAKGQEDLVAELDKFITKSVNDGTVDRLYDKNIKAAIDQILEATEE</sequence>
<keyword evidence="1 2" id="KW-0732">Signal</keyword>
<dbReference type="eggNOG" id="COG0834">
    <property type="taxonomic scope" value="Bacteria"/>
</dbReference>
<name>F5YJG4_TREPZ</name>
<evidence type="ECO:0000313" key="4">
    <source>
        <dbReference type="EMBL" id="AEF86550.1"/>
    </source>
</evidence>
<dbReference type="Pfam" id="PF00497">
    <property type="entry name" value="SBP_bac_3"/>
    <property type="match status" value="1"/>
</dbReference>
<feature type="signal peptide" evidence="2">
    <location>
        <begin position="1"/>
        <end position="21"/>
    </location>
</feature>
<keyword evidence="5" id="KW-1185">Reference proteome</keyword>
<dbReference type="KEGG" id="tpi:TREPR_0722"/>
<feature type="domain" description="Solute-binding protein family 3/N-terminal" evidence="3">
    <location>
        <begin position="39"/>
        <end position="263"/>
    </location>
</feature>
<evidence type="ECO:0000256" key="1">
    <source>
        <dbReference type="ARBA" id="ARBA00022729"/>
    </source>
</evidence>
<gene>
    <name evidence="4" type="ordered locus">TREPR_0722</name>
</gene>
<dbReference type="EMBL" id="CP001843">
    <property type="protein sequence ID" value="AEF86550.1"/>
    <property type="molecule type" value="Genomic_DNA"/>
</dbReference>
<dbReference type="OrthoDB" id="9774451at2"/>
<proteinExistence type="predicted"/>
<dbReference type="SMART" id="SM00062">
    <property type="entry name" value="PBPb"/>
    <property type="match status" value="1"/>
</dbReference>
<organism evidence="4 5">
    <name type="scientific">Treponema primitia (strain ATCC BAA-887 / DSM 12427 / ZAS-2)</name>
    <dbReference type="NCBI Taxonomy" id="545694"/>
    <lineage>
        <taxon>Bacteria</taxon>
        <taxon>Pseudomonadati</taxon>
        <taxon>Spirochaetota</taxon>
        <taxon>Spirochaetia</taxon>
        <taxon>Spirochaetales</taxon>
        <taxon>Treponemataceae</taxon>
        <taxon>Treponema</taxon>
    </lineage>
</organism>
<dbReference type="PANTHER" id="PTHR35936">
    <property type="entry name" value="MEMBRANE-BOUND LYTIC MUREIN TRANSGLYCOSYLASE F"/>
    <property type="match status" value="1"/>
</dbReference>
<evidence type="ECO:0000256" key="2">
    <source>
        <dbReference type="SAM" id="SignalP"/>
    </source>
</evidence>